<dbReference type="RefSeq" id="XP_007832802.1">
    <property type="nucleotide sequence ID" value="XM_007834611.1"/>
</dbReference>
<gene>
    <name evidence="1" type="ORF">PFICI_06030</name>
</gene>
<sequence>MMAADATSTTEVEDLLGKASDTIGSLLKLVSLIRQITTQDRFAHAPEHEFEHLLDSSDINHVKERFPKLDKPESQWLLRKLGRAIAARRQILQHYQEHKQQTGVVHPKTTHGPSEMVAPEVAIEDVVAASGKLLYTPIMTSSLNDAFSLPLLKDIKQIHQDEDALSAPFVLLSSRSSPNGPGTAMPTMI</sequence>
<dbReference type="HOGENOM" id="CLU_1434901_0_0_1"/>
<evidence type="ECO:0000313" key="2">
    <source>
        <dbReference type="Proteomes" id="UP000030651"/>
    </source>
</evidence>
<dbReference type="AlphaFoldDB" id="W3X4G0"/>
<dbReference type="OrthoDB" id="6133115at2759"/>
<dbReference type="PANTHER" id="PTHR35391">
    <property type="entry name" value="C2H2-TYPE DOMAIN-CONTAINING PROTEIN-RELATED"/>
    <property type="match status" value="1"/>
</dbReference>
<dbReference type="PANTHER" id="PTHR35391:SF7">
    <property type="entry name" value="C2H2-TYPE DOMAIN-CONTAINING PROTEIN"/>
    <property type="match status" value="1"/>
</dbReference>
<dbReference type="InParanoid" id="W3X4G0"/>
<name>W3X4G0_PESFW</name>
<protein>
    <submittedName>
        <fullName evidence="1">Uncharacterized protein</fullName>
    </submittedName>
</protein>
<organism evidence="1 2">
    <name type="scientific">Pestalotiopsis fici (strain W106-1 / CGMCC3.15140)</name>
    <dbReference type="NCBI Taxonomy" id="1229662"/>
    <lineage>
        <taxon>Eukaryota</taxon>
        <taxon>Fungi</taxon>
        <taxon>Dikarya</taxon>
        <taxon>Ascomycota</taxon>
        <taxon>Pezizomycotina</taxon>
        <taxon>Sordariomycetes</taxon>
        <taxon>Xylariomycetidae</taxon>
        <taxon>Amphisphaeriales</taxon>
        <taxon>Sporocadaceae</taxon>
        <taxon>Pestalotiopsis</taxon>
    </lineage>
</organism>
<reference evidence="2" key="1">
    <citation type="journal article" date="2015" name="BMC Genomics">
        <title>Genomic and transcriptomic analysis of the endophytic fungus Pestalotiopsis fici reveals its lifestyle and high potential for synthesis of natural products.</title>
        <authorList>
            <person name="Wang X."/>
            <person name="Zhang X."/>
            <person name="Liu L."/>
            <person name="Xiang M."/>
            <person name="Wang W."/>
            <person name="Sun X."/>
            <person name="Che Y."/>
            <person name="Guo L."/>
            <person name="Liu G."/>
            <person name="Guo L."/>
            <person name="Wang C."/>
            <person name="Yin W.B."/>
            <person name="Stadler M."/>
            <person name="Zhang X."/>
            <person name="Liu X."/>
        </authorList>
    </citation>
    <scope>NUCLEOTIDE SEQUENCE [LARGE SCALE GENOMIC DNA]</scope>
    <source>
        <strain evidence="2">W106-1 / CGMCC3.15140</strain>
    </source>
</reference>
<proteinExistence type="predicted"/>
<dbReference type="Proteomes" id="UP000030651">
    <property type="component" value="Unassembled WGS sequence"/>
</dbReference>
<accession>W3X4G0</accession>
<dbReference type="GeneID" id="19271043"/>
<evidence type="ECO:0000313" key="1">
    <source>
        <dbReference type="EMBL" id="ETS81028.1"/>
    </source>
</evidence>
<dbReference type="EMBL" id="KI912112">
    <property type="protein sequence ID" value="ETS81028.1"/>
    <property type="molecule type" value="Genomic_DNA"/>
</dbReference>
<dbReference type="KEGG" id="pfy:PFICI_06030"/>
<keyword evidence="2" id="KW-1185">Reference proteome</keyword>